<feature type="domain" description="SLH" evidence="4">
    <location>
        <begin position="2632"/>
        <end position="2695"/>
    </location>
</feature>
<feature type="compositionally biased region" description="Low complexity" evidence="2">
    <location>
        <begin position="44"/>
        <end position="53"/>
    </location>
</feature>
<evidence type="ECO:0000313" key="6">
    <source>
        <dbReference type="Proteomes" id="UP000553776"/>
    </source>
</evidence>
<gene>
    <name evidence="5" type="ORF">H7B90_30985</name>
</gene>
<protein>
    <submittedName>
        <fullName evidence="5">S-layer homology domain-containing protein</fullName>
    </submittedName>
</protein>
<dbReference type="RefSeq" id="WP_185139777.1">
    <property type="nucleotide sequence ID" value="NZ_JACJVR010000143.1"/>
</dbReference>
<keyword evidence="6" id="KW-1185">Reference proteome</keyword>
<dbReference type="PANTHER" id="PTHR36842">
    <property type="entry name" value="PROTEIN TOLB HOMOLOG"/>
    <property type="match status" value="1"/>
</dbReference>
<dbReference type="Pfam" id="PF00395">
    <property type="entry name" value="SLH"/>
    <property type="match status" value="3"/>
</dbReference>
<dbReference type="Gene3D" id="2.120.10.30">
    <property type="entry name" value="TolB, C-terminal domain"/>
    <property type="match status" value="1"/>
</dbReference>
<dbReference type="PANTHER" id="PTHR36842:SF1">
    <property type="entry name" value="PROTEIN TOLB"/>
    <property type="match status" value="1"/>
</dbReference>
<dbReference type="SUPFAM" id="SSF49265">
    <property type="entry name" value="Fibronectin type III"/>
    <property type="match status" value="1"/>
</dbReference>
<dbReference type="Gene3D" id="2.60.40.1120">
    <property type="entry name" value="Carboxypeptidase-like, regulatory domain"/>
    <property type="match status" value="1"/>
</dbReference>
<sequence length="2830" mass="302675">MSLFSPRQRIRIRMALLALLALCIGLTGTFPPLGAASASAASPSLESQSQVPTETPPPQETQGAAELAGASALAAPVIDALPPFTNESSVVIKGQAPPSASVTVSYTYNSEPPVALEPVAADAEGRFRTSLSTNRDGRYTVTAVAALNGETSNPSEPVPFTADDTPTGGIRNYGWELLANNRVLLHWEPPTVIDENGNEVPDPTIDRYLIYDSNGTELAKTTNTEYVFSSPDPGSRVYIFEIRVLDLAGNQTDGQKIYAGTSPPSETLLTELTAIDVDKGEIAMSGDGSTIAYIDTERVAPKIDAQTGLVEPLGSERPDDNANLYLIDTKTKMKTLISVTQDGAPLNGKIKAPAISRDGGIIAFTSKAINLIPGTDPPLTLGIDRVYLYNRAAQSIELISDPNLEAGEASVSGNGDLIVYRRSDGIFLYDRTSKTTRRVSQTTDGQAEDGQSGNPAISADGSAVVFLTTSSNLKVEGGYEKPSASNGLILYDVQRDQLTQAYFHELPSFSPSLNADGRYIVYPRVTDDDIQELFLIDTDSGTDTELYADVPDESKANREHLKAEISADGKYVLSDVFDFDPDVPDLFYVIERFNRETGALETVGNPAVPFQGYGEMDDQANRVAYIRDRSALFTMCFEDCGSNEPDDLIVSAKWSVSPNDSVQGQIKPGSVLTIQAYGTTGQSVKAAVNYRQFPAGDPDNVQSKDTTVDLAESPSSPGTYTGFFAVDEGVTEILSITAKLADGSSPRPAGQLPVQVAGIVSIDVDLTGAEWLAGTHFYLSGTSADPIRQALEPGKGRYELYWPTFSDLSVAIRSADDQPALAEQTGLTVRSARATAVTLTPAFPASLKVVATATDTGQPVAGAKVTFKEQGSGRIVAEADTDTRGEADLPNLSAGGKFAVTVKAPAGYLQPADQNVTLKLGANTLSFPLAKISSGMNEASMSFPKQAGNGSFLRPVIGSEATVNAKAPAGLSVNAKVRYRKWTDGSEPVPDEKIVQLTESAENPGSYSGPFLIAEGTARIDSLQLQIDGIWIDQTFQVEKPVASRLRLKFDIPESWSATLRQAVINVGYHNPNYGIHYYDFTRIESDALAQEVDVPFDKSEFHIFIKPADDRMQPIEFKAASPDAGKTLEVDIAPKYRISLSGTVKDENGSPLEAAYSLMIPTGKPVANGTANGSFSLAFDSPPSEQYVLKIAPTNPAYEVWTGVVTADGFAKTAEAVLPLKPAGNLRGSVTGTDGKPAAGVLVTATLVQEGISKTYTAKTEANGAYSLKLPSGSVEVRASGNAQTGYLSPAHTVKIQENGDHRLDLKLMNDARIDFKLYTKEPGGAWQGPVDIDGTTFYHLHFSSSREVIELGPPFRVRAVTGDEVRICVDGREAKLPTACQQATIGPDNKASMEMRLENTGASAEFIVLNPDGSQSYIVSAKAYGLNGGGTSSYYGFHDNDGRKDLIELYTPGNYRMEVTGGAGLSSVVEFTVAAGQKLDLGQIRLQAPGKFGNQYGNGLSASVDTAAQGSRISLRASYSNVGSPNGPATDASLILELPPQTDAIPGTLVVNGKAAEAAVSGRTLTVPLGNIALYDKGSIQLQLKVKGDAAVSNVLFAARIRYSDGTQVREESLGTASVQLFAVTMRAPEKVLSRLIELNGNAPAGEQVTVYDGDQVIGRAAVTPSGTWSLSAELADTGWTKHRLRTETTFRESRLPGQSATVQYVPDDPGLEEVTMRQADGRVQSFKPENGIAVFPFVVIPGQPFIYTLKFRDPSRIYDVRIGMGGASADVKPTDGKFAATIPYHQSLGPISVDYRVKEKPAGGNPDPRLPEAGVRNQMPFAVRYFKEGYVVKPGGKTPDGKTVPPNTVQGRIQLRDGVWANFLISDAEAQGYKPTEADKQRARETGIPVYGLELEHSESSNLAVMNIRGFAPKDPPEEDEFLQLAMQIALEWEPAAGDDDDSWIASLFGEEPFGLEWVGRALEAARELCDPAARKSLTAAVEDLLFEMYFHEAYKDILQMAGVYATGDWVGIGDWQSFFLAGSQFDAIASKKLKELEDEIRKFGCSKWKPWGVVAYPKYIWDPSGYVYEGYKENKVEGVTATALTQDPETKAWNVWDADWYGQKNPQLTDPGGRYGWDVPEGKWQVRYEKQGYETAFSDELGVPPPQLDVNVPVVSYLPPEVVYVRAQPGGSQVEVGFNRPILGESLRNDSIAVTDAGGTEAPGNVQLKDPRQTGQDGKALSKVLVFRPDVKLTAGQTYTLKVKANGISSYAGVPLASDYTASVAVEAEDRTPPADVTELTGGIAGGTAALTWKAPADRDYRFARVRWKEAGETGEGHSVDAGEGQSWIEIAGLDRAKEYQFVVKAVDEAGNESSGATIRLIEISPGVDLAPPNAVRDLAAKPAGPGKLAATWTDPSSTDLAKLRLTWAQADQDTGAQTAEVAKGAGGYTITGLKPLMKYKVTIVAFDANGNASSAMSVVAETAAGSNQGSGGGSTGGGTDTGGDPKPEDEPKDKTVTTWDIGQAGGAFEAFDGRLKLRVDAGTFEDGTKLTAKEQPASAAESLPASYRRYSPTYVLSAENAKPRRPFRLALRFDPAAAPAVDIRRLGIYKKNESGSSGWTYIGGIAHPGENRVSANIGETGEYALLLYDRPFADLTAHWARPDIDVLVSRHLVSGVADNRYEPNRPITRAEIFRLLVELLRQNGKDASNAEVASPPSFKDVSPDAWYAPFVEAAARLGLAAGDGGRVRPNDAVSREELAALFRRSALLIGYEPRTPADPTALGRFADADRVSGWARESLAYAVSQGWIRGSADTRLNPNGQATRAEASAALLRVLTSLGAIASEP</sequence>
<dbReference type="CDD" id="cd00063">
    <property type="entry name" value="FN3"/>
    <property type="match status" value="2"/>
</dbReference>
<keyword evidence="1" id="KW-0732">Signal</keyword>
<dbReference type="Gene3D" id="2.60.40.1220">
    <property type="match status" value="1"/>
</dbReference>
<dbReference type="GO" id="GO:0030246">
    <property type="term" value="F:carbohydrate binding"/>
    <property type="evidence" value="ECO:0007669"/>
    <property type="project" value="InterPro"/>
</dbReference>
<dbReference type="InterPro" id="IPR013783">
    <property type="entry name" value="Ig-like_fold"/>
</dbReference>
<dbReference type="PROSITE" id="PS50853">
    <property type="entry name" value="FN3"/>
    <property type="match status" value="2"/>
</dbReference>
<feature type="region of interest" description="Disordered" evidence="2">
    <location>
        <begin position="437"/>
        <end position="456"/>
    </location>
</feature>
<feature type="compositionally biased region" description="Gly residues" evidence="2">
    <location>
        <begin position="2473"/>
        <end position="2486"/>
    </location>
</feature>
<dbReference type="Pfam" id="PF17802">
    <property type="entry name" value="SpaA"/>
    <property type="match status" value="1"/>
</dbReference>
<dbReference type="InterPro" id="IPR013784">
    <property type="entry name" value="Carb-bd-like_fold"/>
</dbReference>
<dbReference type="SMART" id="SM00060">
    <property type="entry name" value="FN3"/>
    <property type="match status" value="3"/>
</dbReference>
<feature type="domain" description="Fibronectin type-III" evidence="3">
    <location>
        <begin position="2277"/>
        <end position="2371"/>
    </location>
</feature>
<feature type="region of interest" description="Disordered" evidence="2">
    <location>
        <begin position="2469"/>
        <end position="2499"/>
    </location>
</feature>
<dbReference type="Proteomes" id="UP000553776">
    <property type="component" value="Unassembled WGS sequence"/>
</dbReference>
<dbReference type="Pfam" id="PF00041">
    <property type="entry name" value="fn3"/>
    <property type="match status" value="1"/>
</dbReference>
<feature type="compositionally biased region" description="Basic and acidic residues" evidence="2">
    <location>
        <begin position="2488"/>
        <end position="2499"/>
    </location>
</feature>
<dbReference type="SUPFAM" id="SSF49452">
    <property type="entry name" value="Starch-binding domain-like"/>
    <property type="match status" value="1"/>
</dbReference>
<dbReference type="PROSITE" id="PS51272">
    <property type="entry name" value="SLH"/>
    <property type="match status" value="3"/>
</dbReference>
<evidence type="ECO:0000259" key="4">
    <source>
        <dbReference type="PROSITE" id="PS51272"/>
    </source>
</evidence>
<feature type="compositionally biased region" description="Polar residues" evidence="2">
    <location>
        <begin position="438"/>
        <end position="455"/>
    </location>
</feature>
<dbReference type="InterPro" id="IPR003961">
    <property type="entry name" value="FN3_dom"/>
</dbReference>
<dbReference type="Gene3D" id="2.60.40.10">
    <property type="entry name" value="Immunoglobulins"/>
    <property type="match status" value="4"/>
</dbReference>
<dbReference type="EMBL" id="JACJVR010000143">
    <property type="protein sequence ID" value="MBB6695828.1"/>
    <property type="molecule type" value="Genomic_DNA"/>
</dbReference>
<proteinExistence type="predicted"/>
<dbReference type="InterPro" id="IPR001119">
    <property type="entry name" value="SLH_dom"/>
</dbReference>
<evidence type="ECO:0000256" key="2">
    <source>
        <dbReference type="SAM" id="MobiDB-lite"/>
    </source>
</evidence>
<dbReference type="Pfam" id="PF13620">
    <property type="entry name" value="CarboxypepD_reg"/>
    <property type="match status" value="1"/>
</dbReference>
<feature type="region of interest" description="Disordered" evidence="2">
    <location>
        <begin position="695"/>
        <end position="714"/>
    </location>
</feature>
<dbReference type="InterPro" id="IPR041033">
    <property type="entry name" value="SpaA_PFL_dom_1"/>
</dbReference>
<evidence type="ECO:0000259" key="3">
    <source>
        <dbReference type="PROSITE" id="PS50853"/>
    </source>
</evidence>
<accession>A0A841UA16</accession>
<evidence type="ECO:0000313" key="5">
    <source>
        <dbReference type="EMBL" id="MBB6695828.1"/>
    </source>
</evidence>
<dbReference type="InterPro" id="IPR036116">
    <property type="entry name" value="FN3_sf"/>
</dbReference>
<feature type="region of interest" description="Disordered" evidence="2">
    <location>
        <begin position="44"/>
        <end position="65"/>
    </location>
</feature>
<comment type="caution">
    <text evidence="5">The sequence shown here is derived from an EMBL/GenBank/DDBJ whole genome shotgun (WGS) entry which is preliminary data.</text>
</comment>
<dbReference type="InterPro" id="IPR011042">
    <property type="entry name" value="6-blade_b-propeller_TolB-like"/>
</dbReference>
<evidence type="ECO:0000256" key="1">
    <source>
        <dbReference type="ARBA" id="ARBA00022729"/>
    </source>
</evidence>
<feature type="domain" description="SLH" evidence="4">
    <location>
        <begin position="2767"/>
        <end position="2830"/>
    </location>
</feature>
<reference evidence="5 6" key="1">
    <citation type="submission" date="2020-08" db="EMBL/GenBank/DDBJ databases">
        <title>Cohnella phylogeny.</title>
        <authorList>
            <person name="Dunlap C."/>
        </authorList>
    </citation>
    <scope>NUCLEOTIDE SEQUENCE [LARGE SCALE GENOMIC DNA]</scope>
    <source>
        <strain evidence="5 6">DSM 25239</strain>
    </source>
</reference>
<dbReference type="SUPFAM" id="SSF82171">
    <property type="entry name" value="DPP6 N-terminal domain-like"/>
    <property type="match status" value="1"/>
</dbReference>
<dbReference type="InterPro" id="IPR014755">
    <property type="entry name" value="Cu-Rt/internalin_Ig-like"/>
</dbReference>
<name>A0A841UA16_9BACL</name>
<feature type="domain" description="Fibronectin type-III" evidence="3">
    <location>
        <begin position="2379"/>
        <end position="2470"/>
    </location>
</feature>
<feature type="domain" description="SLH" evidence="4">
    <location>
        <begin position="2699"/>
        <end position="2761"/>
    </location>
</feature>
<organism evidence="5 6">
    <name type="scientific">Cohnella xylanilytica</name>
    <dbReference type="NCBI Taxonomy" id="557555"/>
    <lineage>
        <taxon>Bacteria</taxon>
        <taxon>Bacillati</taxon>
        <taxon>Bacillota</taxon>
        <taxon>Bacilli</taxon>
        <taxon>Bacillales</taxon>
        <taxon>Paenibacillaceae</taxon>
        <taxon>Cohnella</taxon>
    </lineage>
</organism>